<comment type="caution">
    <text evidence="1">The sequence shown here is derived from an EMBL/GenBank/DDBJ whole genome shotgun (WGS) entry which is preliminary data.</text>
</comment>
<keyword evidence="2" id="KW-1185">Reference proteome</keyword>
<protein>
    <recommendedName>
        <fullName evidence="3">Protein kinase domain-containing protein</fullName>
    </recommendedName>
</protein>
<dbReference type="RefSeq" id="WP_094722107.1">
    <property type="nucleotide sequence ID" value="NZ_MWWS01000002.1"/>
</dbReference>
<name>A0A261EW20_9BIFI</name>
<dbReference type="InterPro" id="IPR011009">
    <property type="entry name" value="Kinase-like_dom_sf"/>
</dbReference>
<gene>
    <name evidence="1" type="ORF">BOCO_0042</name>
</gene>
<reference evidence="1 2" key="1">
    <citation type="journal article" date="2017" name="BMC Genomics">
        <title>Comparative genomic and phylogenomic analyses of the Bifidobacteriaceae family.</title>
        <authorList>
            <person name="Lugli G.A."/>
            <person name="Milani C."/>
            <person name="Turroni F."/>
            <person name="Duranti S."/>
            <person name="Mancabelli L."/>
            <person name="Mangifesta M."/>
            <person name="Ferrario C."/>
            <person name="Modesto M."/>
            <person name="Mattarelli P."/>
            <person name="Jiri K."/>
            <person name="van Sinderen D."/>
            <person name="Ventura M."/>
        </authorList>
    </citation>
    <scope>NUCLEOTIDE SEQUENCE [LARGE SCALE GENOMIC DNA]</scope>
    <source>
        <strain evidence="1 2">DSM 22924</strain>
    </source>
</reference>
<dbReference type="AlphaFoldDB" id="A0A261EW20"/>
<accession>A0A261EW20</accession>
<evidence type="ECO:0000313" key="2">
    <source>
        <dbReference type="Proteomes" id="UP000216004"/>
    </source>
</evidence>
<organism evidence="1 2">
    <name type="scientific">Bombiscardovia coagulans</name>
    <dbReference type="NCBI Taxonomy" id="686666"/>
    <lineage>
        <taxon>Bacteria</taxon>
        <taxon>Bacillati</taxon>
        <taxon>Actinomycetota</taxon>
        <taxon>Actinomycetes</taxon>
        <taxon>Bifidobacteriales</taxon>
        <taxon>Bifidobacteriaceae</taxon>
        <taxon>Bombiscardovia</taxon>
    </lineage>
</organism>
<dbReference type="Proteomes" id="UP000216004">
    <property type="component" value="Unassembled WGS sequence"/>
</dbReference>
<sequence>MFGEFCSGPAELFGDESDSVTFASSFVNKHVSQEEIEGYEKITGMLNAAQIRVCGQPVLTPAMKVINHQTIKMEFIDGTTVENLLLDANPEVRFYGAIICFSLVDALNVSGIGWLDFAPRNIIMQANKNRIMLVDFERNVVNTKGLCPNLWVHGHPIEEIAALVPESTHFISSYNLPCLHSKCSAFITDCLGKSSRRKKYCQLRNSYSKMTYLEADQKILQASHARCLDDMVYYPSKVLDKVQYSLGLEDYWQAVQLLGDNSAELVFNNLCSLSKQVGLSDKEWISYYN</sequence>
<dbReference type="EMBL" id="MWWS01000002">
    <property type="protein sequence ID" value="OZG50856.1"/>
    <property type="molecule type" value="Genomic_DNA"/>
</dbReference>
<evidence type="ECO:0008006" key="3">
    <source>
        <dbReference type="Google" id="ProtNLM"/>
    </source>
</evidence>
<dbReference type="SUPFAM" id="SSF56112">
    <property type="entry name" value="Protein kinase-like (PK-like)"/>
    <property type="match status" value="1"/>
</dbReference>
<proteinExistence type="predicted"/>
<evidence type="ECO:0000313" key="1">
    <source>
        <dbReference type="EMBL" id="OZG50856.1"/>
    </source>
</evidence>